<dbReference type="EMBL" id="BONF01000027">
    <property type="protein sequence ID" value="GIF83163.1"/>
    <property type="molecule type" value="Genomic_DNA"/>
</dbReference>
<gene>
    <name evidence="1" type="ORF">Cba03nite_45120</name>
</gene>
<comment type="caution">
    <text evidence="1">The sequence shown here is derived from an EMBL/GenBank/DDBJ whole genome shotgun (WGS) entry which is preliminary data.</text>
</comment>
<organism evidence="1 2">
    <name type="scientific">Catellatospora bangladeshensis</name>
    <dbReference type="NCBI Taxonomy" id="310355"/>
    <lineage>
        <taxon>Bacteria</taxon>
        <taxon>Bacillati</taxon>
        <taxon>Actinomycetota</taxon>
        <taxon>Actinomycetes</taxon>
        <taxon>Micromonosporales</taxon>
        <taxon>Micromonosporaceae</taxon>
        <taxon>Catellatospora</taxon>
    </lineage>
</organism>
<evidence type="ECO:0000313" key="1">
    <source>
        <dbReference type="EMBL" id="GIF83163.1"/>
    </source>
</evidence>
<keyword evidence="2" id="KW-1185">Reference proteome</keyword>
<reference evidence="1 2" key="1">
    <citation type="submission" date="2021-01" db="EMBL/GenBank/DDBJ databases">
        <title>Whole genome shotgun sequence of Catellatospora bangladeshensis NBRC 107357.</title>
        <authorList>
            <person name="Komaki H."/>
            <person name="Tamura T."/>
        </authorList>
    </citation>
    <scope>NUCLEOTIDE SEQUENCE [LARGE SCALE GENOMIC DNA]</scope>
    <source>
        <strain evidence="1 2">NBRC 107357</strain>
    </source>
</reference>
<dbReference type="Proteomes" id="UP000601223">
    <property type="component" value="Unassembled WGS sequence"/>
</dbReference>
<sequence length="210" mass="23694">MTARERRGQRERLSALERLSSRYHGRADGSRWARRQGGATAEAGVPLWTAYIGMLQRRAARSSHLLVRRLRQHNARELRLLTGAALRVIQEHERHGEPRLATSGRFIEAVTAWKGEYARHRRLAEASAQHYNQLINFYWIHFLRAAGISPAFSSRTGPRPEATDVDPIWSKQDPFALLSDLDAGDVAEAGATGAEWIIRRALEIVEGRAV</sequence>
<evidence type="ECO:0000313" key="2">
    <source>
        <dbReference type="Proteomes" id="UP000601223"/>
    </source>
</evidence>
<dbReference type="AlphaFoldDB" id="A0A8J3JQR5"/>
<protein>
    <submittedName>
        <fullName evidence="1">Uncharacterized protein</fullName>
    </submittedName>
</protein>
<proteinExistence type="predicted"/>
<name>A0A8J3JQR5_9ACTN</name>
<accession>A0A8J3JQR5</accession>
<dbReference type="RefSeq" id="WP_203749590.1">
    <property type="nucleotide sequence ID" value="NZ_BONF01000027.1"/>
</dbReference>